<organism evidence="1">
    <name type="scientific">human gut metagenome</name>
    <dbReference type="NCBI Taxonomy" id="408170"/>
    <lineage>
        <taxon>unclassified sequences</taxon>
        <taxon>metagenomes</taxon>
        <taxon>organismal metagenomes</taxon>
    </lineage>
</organism>
<accession>K1RZ25</accession>
<evidence type="ECO:0000313" key="1">
    <source>
        <dbReference type="EMBL" id="EKC46680.1"/>
    </source>
</evidence>
<protein>
    <submittedName>
        <fullName evidence="1">Transmembrane Na+/Pi-cotransporter</fullName>
    </submittedName>
</protein>
<sequence>MFKLVDEALTQMNYMFAHERHSISLNHTYNIETEINNYRTQLRNQNLDDVIT</sequence>
<proteinExistence type="predicted"/>
<dbReference type="AlphaFoldDB" id="K1RZ25"/>
<dbReference type="EMBL" id="AJWZ01011043">
    <property type="protein sequence ID" value="EKC46680.1"/>
    <property type="molecule type" value="Genomic_DNA"/>
</dbReference>
<gene>
    <name evidence="1" type="ORF">OBE_16133</name>
</gene>
<name>K1RZ25_9ZZZZ</name>
<comment type="caution">
    <text evidence="1">The sequence shown here is derived from an EMBL/GenBank/DDBJ whole genome shotgun (WGS) entry which is preliminary data.</text>
</comment>
<reference evidence="1" key="1">
    <citation type="journal article" date="2013" name="Environ. Microbiol.">
        <title>Microbiota from the distal guts of lean and obese adolescents exhibit partial functional redundancy besides clear differences in community structure.</title>
        <authorList>
            <person name="Ferrer M."/>
            <person name="Ruiz A."/>
            <person name="Lanza F."/>
            <person name="Haange S.B."/>
            <person name="Oberbach A."/>
            <person name="Till H."/>
            <person name="Bargiela R."/>
            <person name="Campoy C."/>
            <person name="Segura M.T."/>
            <person name="Richter M."/>
            <person name="von Bergen M."/>
            <person name="Seifert J."/>
            <person name="Suarez A."/>
        </authorList>
    </citation>
    <scope>NUCLEOTIDE SEQUENCE</scope>
</reference>
<keyword evidence="1" id="KW-0472">Membrane</keyword>
<feature type="non-terminal residue" evidence="1">
    <location>
        <position position="52"/>
    </location>
</feature>
<keyword evidence="1" id="KW-0812">Transmembrane</keyword>